<evidence type="ECO:0000313" key="3">
    <source>
        <dbReference type="EnsemblPlants" id="PGSC0003DMT400090732"/>
    </source>
</evidence>
<dbReference type="Gene3D" id="3.90.180.10">
    <property type="entry name" value="Medium-chain alcohol dehydrogenases, catalytic domain"/>
    <property type="match status" value="1"/>
</dbReference>
<feature type="region of interest" description="Disordered" evidence="1">
    <location>
        <begin position="183"/>
        <end position="220"/>
    </location>
</feature>
<evidence type="ECO:0000259" key="2">
    <source>
        <dbReference type="Pfam" id="PF08240"/>
    </source>
</evidence>
<reference evidence="3" key="2">
    <citation type="submission" date="2015-06" db="UniProtKB">
        <authorList>
            <consortium name="EnsemblPlants"/>
        </authorList>
    </citation>
    <scope>IDENTIFICATION</scope>
    <source>
        <strain evidence="3">DM1-3 516 R44</strain>
    </source>
</reference>
<feature type="compositionally biased region" description="Polar residues" evidence="1">
    <location>
        <begin position="210"/>
        <end position="220"/>
    </location>
</feature>
<protein>
    <submittedName>
        <fullName evidence="3">Quinone-oxidoreductase homolog, chloroplastic</fullName>
    </submittedName>
</protein>
<proteinExistence type="predicted"/>
<dbReference type="InParanoid" id="M1DL22"/>
<dbReference type="SUPFAM" id="SSF50129">
    <property type="entry name" value="GroES-like"/>
    <property type="match status" value="1"/>
</dbReference>
<dbReference type="InterPro" id="IPR052733">
    <property type="entry name" value="Chloroplast_QOR"/>
</dbReference>
<evidence type="ECO:0000313" key="4">
    <source>
        <dbReference type="Proteomes" id="UP000011115"/>
    </source>
</evidence>
<dbReference type="STRING" id="4113.M1DL22"/>
<dbReference type="InterPro" id="IPR011032">
    <property type="entry name" value="GroES-like_sf"/>
</dbReference>
<accession>M1DL22</accession>
<dbReference type="Proteomes" id="UP000011115">
    <property type="component" value="Unassembled WGS sequence"/>
</dbReference>
<dbReference type="InterPro" id="IPR013154">
    <property type="entry name" value="ADH-like_N"/>
</dbReference>
<dbReference type="EnsemblPlants" id="PGSC0003DMT400090732">
    <property type="protein sequence ID" value="PGSC0003DMT400090732"/>
    <property type="gene ID" value="PGSC0003DMG400040303"/>
</dbReference>
<sequence>MCAPIDTLYATADSHVFIPILSSSLDCFAPIYERLEIVESYMAGKVMHAVQYNSYGSGAAGLKHVEVHVPTPKKDEVLLKLEATRIIPIDWKIQKGMLRPLLPTKFPFISTIDVRGEVVEVGSNVKSFKADEKVVAMLNVFEVLVEAWILRRKTEQIGLKRTRNGIYRLPSLTLRVTKMTQTAIHSSTRSLEGSGSKGEERSSQRVGESPISSAKQYCTT</sequence>
<name>M1DL22_SOLTU</name>
<dbReference type="Pfam" id="PF08240">
    <property type="entry name" value="ADH_N"/>
    <property type="match status" value="1"/>
</dbReference>
<dbReference type="PANTHER" id="PTHR44013:SF1">
    <property type="entry name" value="ZINC-TYPE ALCOHOL DEHYDROGENASE-LIKE PROTEIN C16A3.02C"/>
    <property type="match status" value="1"/>
</dbReference>
<organism evidence="3 4">
    <name type="scientific">Solanum tuberosum</name>
    <name type="common">Potato</name>
    <dbReference type="NCBI Taxonomy" id="4113"/>
    <lineage>
        <taxon>Eukaryota</taxon>
        <taxon>Viridiplantae</taxon>
        <taxon>Streptophyta</taxon>
        <taxon>Embryophyta</taxon>
        <taxon>Tracheophyta</taxon>
        <taxon>Spermatophyta</taxon>
        <taxon>Magnoliopsida</taxon>
        <taxon>eudicotyledons</taxon>
        <taxon>Gunneridae</taxon>
        <taxon>Pentapetalae</taxon>
        <taxon>asterids</taxon>
        <taxon>lamiids</taxon>
        <taxon>Solanales</taxon>
        <taxon>Solanaceae</taxon>
        <taxon>Solanoideae</taxon>
        <taxon>Solaneae</taxon>
        <taxon>Solanum</taxon>
    </lineage>
</organism>
<dbReference type="AlphaFoldDB" id="M1DL22"/>
<dbReference type="HOGENOM" id="CLU_1258010_0_0_1"/>
<reference evidence="4" key="1">
    <citation type="journal article" date="2011" name="Nature">
        <title>Genome sequence and analysis of the tuber crop potato.</title>
        <authorList>
            <consortium name="The Potato Genome Sequencing Consortium"/>
        </authorList>
    </citation>
    <scope>NUCLEOTIDE SEQUENCE [LARGE SCALE GENOMIC DNA]</scope>
    <source>
        <strain evidence="4">cv. DM1-3 516 R44</strain>
    </source>
</reference>
<dbReference type="eggNOG" id="KOG1198">
    <property type="taxonomic scope" value="Eukaryota"/>
</dbReference>
<dbReference type="PANTHER" id="PTHR44013">
    <property type="entry name" value="ZINC-TYPE ALCOHOL DEHYDROGENASE-LIKE PROTEIN C16A3.02C"/>
    <property type="match status" value="1"/>
</dbReference>
<feature type="domain" description="Alcohol dehydrogenase-like N-terminal" evidence="2">
    <location>
        <begin position="74"/>
        <end position="136"/>
    </location>
</feature>
<evidence type="ECO:0000256" key="1">
    <source>
        <dbReference type="SAM" id="MobiDB-lite"/>
    </source>
</evidence>
<dbReference type="PaxDb" id="4113-PGSC0003DMT400090732"/>
<dbReference type="Gramene" id="PGSC0003DMT400090732">
    <property type="protein sequence ID" value="PGSC0003DMT400090732"/>
    <property type="gene ID" value="PGSC0003DMG400040303"/>
</dbReference>
<keyword evidence="4" id="KW-1185">Reference proteome</keyword>